<protein>
    <submittedName>
        <fullName evidence="1">10080_t:CDS:1</fullName>
    </submittedName>
</protein>
<name>A0ACA9L629_9GLOM</name>
<evidence type="ECO:0000313" key="2">
    <source>
        <dbReference type="Proteomes" id="UP000789920"/>
    </source>
</evidence>
<sequence>VLQQTLDATGFELQIIMTDIDPAMNVACQVKYMNSYHVHCIWHMSQNLPKRLKAKLESKNFKEFICDFWKTWNSLSIEVFEYRFQSLLKKYPTVASSSSISDVVEALKLRMQREELNKKINKQMCESVLYKCEKLDIDHALEDQLYSDENELINMSVEESQAYDDIKDPVVCRSKGRHQNKQLKAFNEETNNINSNKKQQDTADSDSETRRRCRLYHKSGYYTPKCPNKKNAM</sequence>
<accession>A0ACA9L629</accession>
<keyword evidence="2" id="KW-1185">Reference proteome</keyword>
<dbReference type="Proteomes" id="UP000789920">
    <property type="component" value="Unassembled WGS sequence"/>
</dbReference>
<gene>
    <name evidence="1" type="ORF">RPERSI_LOCUS2277</name>
</gene>
<evidence type="ECO:0000313" key="1">
    <source>
        <dbReference type="EMBL" id="CAG8511469.1"/>
    </source>
</evidence>
<comment type="caution">
    <text evidence="1">The sequence shown here is derived from an EMBL/GenBank/DDBJ whole genome shotgun (WGS) entry which is preliminary data.</text>
</comment>
<reference evidence="1" key="1">
    <citation type="submission" date="2021-06" db="EMBL/GenBank/DDBJ databases">
        <authorList>
            <person name="Kallberg Y."/>
            <person name="Tangrot J."/>
            <person name="Rosling A."/>
        </authorList>
    </citation>
    <scope>NUCLEOTIDE SEQUENCE</scope>
    <source>
        <strain evidence="1">MA461A</strain>
    </source>
</reference>
<proteinExistence type="predicted"/>
<feature type="non-terminal residue" evidence="1">
    <location>
        <position position="1"/>
    </location>
</feature>
<dbReference type="EMBL" id="CAJVQC010002437">
    <property type="protein sequence ID" value="CAG8511469.1"/>
    <property type="molecule type" value="Genomic_DNA"/>
</dbReference>
<organism evidence="1 2">
    <name type="scientific">Racocetra persica</name>
    <dbReference type="NCBI Taxonomy" id="160502"/>
    <lineage>
        <taxon>Eukaryota</taxon>
        <taxon>Fungi</taxon>
        <taxon>Fungi incertae sedis</taxon>
        <taxon>Mucoromycota</taxon>
        <taxon>Glomeromycotina</taxon>
        <taxon>Glomeromycetes</taxon>
        <taxon>Diversisporales</taxon>
        <taxon>Gigasporaceae</taxon>
        <taxon>Racocetra</taxon>
    </lineage>
</organism>